<organism evidence="1 2">
    <name type="scientific">Phaseolus angularis</name>
    <name type="common">Azuki bean</name>
    <name type="synonym">Vigna angularis</name>
    <dbReference type="NCBI Taxonomy" id="3914"/>
    <lineage>
        <taxon>Eukaryota</taxon>
        <taxon>Viridiplantae</taxon>
        <taxon>Streptophyta</taxon>
        <taxon>Embryophyta</taxon>
        <taxon>Tracheophyta</taxon>
        <taxon>Spermatophyta</taxon>
        <taxon>Magnoliopsida</taxon>
        <taxon>eudicotyledons</taxon>
        <taxon>Gunneridae</taxon>
        <taxon>Pentapetalae</taxon>
        <taxon>rosids</taxon>
        <taxon>fabids</taxon>
        <taxon>Fabales</taxon>
        <taxon>Fabaceae</taxon>
        <taxon>Papilionoideae</taxon>
        <taxon>50 kb inversion clade</taxon>
        <taxon>NPAAA clade</taxon>
        <taxon>indigoferoid/millettioid clade</taxon>
        <taxon>Phaseoleae</taxon>
        <taxon>Vigna</taxon>
    </lineage>
</organism>
<evidence type="ECO:0000313" key="2">
    <source>
        <dbReference type="Proteomes" id="UP000743370"/>
    </source>
</evidence>
<protein>
    <submittedName>
        <fullName evidence="1">Uncharacterized protein</fullName>
    </submittedName>
</protein>
<name>A0A8T0JVD9_PHAAN</name>
<dbReference type="AlphaFoldDB" id="A0A8T0JVD9"/>
<comment type="caution">
    <text evidence="1">The sequence shown here is derived from an EMBL/GenBank/DDBJ whole genome shotgun (WGS) entry which is preliminary data.</text>
</comment>
<dbReference type="Proteomes" id="UP000743370">
    <property type="component" value="Unassembled WGS sequence"/>
</dbReference>
<gene>
    <name evidence="1" type="ORF">HKW66_Vig0117230</name>
</gene>
<evidence type="ECO:0000313" key="1">
    <source>
        <dbReference type="EMBL" id="KAG2384632.1"/>
    </source>
</evidence>
<accession>A0A8T0JVD9</accession>
<sequence>MQRPLVELFGMKKEEIRASVPTFSSSPHPPPAPQSLLPLSLLLLLCRILRIRLRALCIRLRHKAPIPTLFFSVTEPQSQHSHHRHFLLRHLNRRCLRRFSSSSVTPSASASAMSIFSSSLRISSEIVHSLSTTVVAASVIDTLPLFTFSSITRYSSSAAADCAICLSLLFIVCSLQKRWQIWGW</sequence>
<dbReference type="EMBL" id="JABFOF010000008">
    <property type="protein sequence ID" value="KAG2384632.1"/>
    <property type="molecule type" value="Genomic_DNA"/>
</dbReference>
<reference evidence="1 2" key="1">
    <citation type="submission" date="2020-05" db="EMBL/GenBank/DDBJ databases">
        <title>Vigna angularis (adzuki bean) Var. LongXiaoDou No. 4 denovo assembly.</title>
        <authorList>
            <person name="Xiang H."/>
        </authorList>
    </citation>
    <scope>NUCLEOTIDE SEQUENCE [LARGE SCALE GENOMIC DNA]</scope>
    <source>
        <tissue evidence="1">Leaf</tissue>
    </source>
</reference>
<proteinExistence type="predicted"/>